<feature type="region of interest" description="Disordered" evidence="7">
    <location>
        <begin position="1"/>
        <end position="39"/>
    </location>
</feature>
<keyword evidence="10" id="KW-1185">Reference proteome</keyword>
<dbReference type="Pfam" id="PF00076">
    <property type="entry name" value="RRM_1"/>
    <property type="match status" value="1"/>
</dbReference>
<dbReference type="Gene3D" id="3.30.70.330">
    <property type="match status" value="1"/>
</dbReference>
<evidence type="ECO:0000256" key="2">
    <source>
        <dbReference type="ARBA" id="ARBA00022692"/>
    </source>
</evidence>
<dbReference type="GO" id="GO:0016020">
    <property type="term" value="C:membrane"/>
    <property type="evidence" value="ECO:0007669"/>
    <property type="project" value="UniProtKB-SubCell"/>
</dbReference>
<keyword evidence="2 8" id="KW-0812">Transmembrane</keyword>
<sequence length="525" mass="56538">MDSYGDNMRGGGGPRYGGGGGGGGGGAGGGYQPREQQNQNRIFVGGISESIQKEDLESVFSKYGRLTNVWVAQNPPGFAFVDFDDNQNASDAVAQMDGQELNGMTLKVAPYRGRRNNRGRGGFRGGGGGGGRGGFGGRGSYGGGQQGGYGQQQGGYGGGGGGGGYGGGSYGQPRSYGGHQGGGGGGYGGGYGGQQGGYAPHVLASVPNREFGFESFLEGDGQPLQVNVTTFVWFIDDIDLITSTFSLGLMVRLRYKVPREVCEQYFLMGERMWISRPSFGNTISIPGESVNRVWVPDLYLEEAFDVHFMNPLLRTDYLELTNLIDDTSTGHCVGKYVVKFVAKVACPTDLTGYPIDSHNCELRLRSFAYGPDRVRFRVANFSKPAFVRNPNLLANTLRVSYRADRSADPGDSIIATFKFSRGIANAFLSIFVPSIILVFVSSLTLALTREATLQRVNMSVVVLLAFYTVHNDVKDQMPPTRSGTTRESEIRRTKQGQQILALSFSVLVIVYLVLVCLESYIKSSE</sequence>
<dbReference type="AlphaFoldDB" id="A0AAJ7SH93"/>
<dbReference type="InterPro" id="IPR006202">
    <property type="entry name" value="Neur_chan_lig-bd"/>
</dbReference>
<dbReference type="InterPro" id="IPR000504">
    <property type="entry name" value="RRM_dom"/>
</dbReference>
<evidence type="ECO:0000256" key="4">
    <source>
        <dbReference type="ARBA" id="ARBA00022989"/>
    </source>
</evidence>
<dbReference type="GO" id="GO:0003723">
    <property type="term" value="F:RNA binding"/>
    <property type="evidence" value="ECO:0007669"/>
    <property type="project" value="UniProtKB-UniRule"/>
</dbReference>
<evidence type="ECO:0000259" key="9">
    <source>
        <dbReference type="PROSITE" id="PS50102"/>
    </source>
</evidence>
<proteinExistence type="predicted"/>
<reference evidence="11" key="1">
    <citation type="submission" date="2025-08" db="UniProtKB">
        <authorList>
            <consortium name="RefSeq"/>
        </authorList>
    </citation>
    <scope>IDENTIFICATION</scope>
</reference>
<dbReference type="SUPFAM" id="SSF90112">
    <property type="entry name" value="Neurotransmitter-gated ion-channel transmembrane pore"/>
    <property type="match status" value="1"/>
</dbReference>
<evidence type="ECO:0000256" key="5">
    <source>
        <dbReference type="ARBA" id="ARBA00023136"/>
    </source>
</evidence>
<evidence type="ECO:0000256" key="6">
    <source>
        <dbReference type="PROSITE-ProRule" id="PRU00176"/>
    </source>
</evidence>
<evidence type="ECO:0000256" key="3">
    <source>
        <dbReference type="ARBA" id="ARBA00022884"/>
    </source>
</evidence>
<feature type="transmembrane region" description="Helical" evidence="8">
    <location>
        <begin position="426"/>
        <end position="448"/>
    </location>
</feature>
<evidence type="ECO:0000256" key="7">
    <source>
        <dbReference type="SAM" id="MobiDB-lite"/>
    </source>
</evidence>
<dbReference type="PANTHER" id="PTHR18945">
    <property type="entry name" value="NEUROTRANSMITTER GATED ION CHANNEL"/>
    <property type="match status" value="1"/>
</dbReference>
<dbReference type="SUPFAM" id="SSF54928">
    <property type="entry name" value="RNA-binding domain, RBD"/>
    <property type="match status" value="1"/>
</dbReference>
<dbReference type="PROSITE" id="PS50102">
    <property type="entry name" value="RRM"/>
    <property type="match status" value="1"/>
</dbReference>
<dbReference type="GeneID" id="100904155"/>
<dbReference type="RefSeq" id="XP_028968738.1">
    <property type="nucleotide sequence ID" value="XM_029112905.1"/>
</dbReference>
<organism evidence="10 11">
    <name type="scientific">Galendromus occidentalis</name>
    <name type="common">western predatory mite</name>
    <dbReference type="NCBI Taxonomy" id="34638"/>
    <lineage>
        <taxon>Eukaryota</taxon>
        <taxon>Metazoa</taxon>
        <taxon>Ecdysozoa</taxon>
        <taxon>Arthropoda</taxon>
        <taxon>Chelicerata</taxon>
        <taxon>Arachnida</taxon>
        <taxon>Acari</taxon>
        <taxon>Parasitiformes</taxon>
        <taxon>Mesostigmata</taxon>
        <taxon>Gamasina</taxon>
        <taxon>Phytoseioidea</taxon>
        <taxon>Phytoseiidae</taxon>
        <taxon>Typhlodrominae</taxon>
        <taxon>Galendromus</taxon>
    </lineage>
</organism>
<dbReference type="SUPFAM" id="SSF63712">
    <property type="entry name" value="Nicotinic receptor ligand binding domain-like"/>
    <property type="match status" value="1"/>
</dbReference>
<feature type="region of interest" description="Disordered" evidence="7">
    <location>
        <begin position="112"/>
        <end position="155"/>
    </location>
</feature>
<dbReference type="Gene3D" id="1.20.58.390">
    <property type="entry name" value="Neurotransmitter-gated ion-channel transmembrane domain"/>
    <property type="match status" value="1"/>
</dbReference>
<dbReference type="InterPro" id="IPR006201">
    <property type="entry name" value="Neur_channel"/>
</dbReference>
<evidence type="ECO:0000313" key="11">
    <source>
        <dbReference type="RefSeq" id="XP_028968738.1"/>
    </source>
</evidence>
<dbReference type="GO" id="GO:0004888">
    <property type="term" value="F:transmembrane signaling receptor activity"/>
    <property type="evidence" value="ECO:0007669"/>
    <property type="project" value="InterPro"/>
</dbReference>
<dbReference type="InterPro" id="IPR012677">
    <property type="entry name" value="Nucleotide-bd_a/b_plait_sf"/>
</dbReference>
<dbReference type="Gene3D" id="2.70.170.10">
    <property type="entry name" value="Neurotransmitter-gated ion-channel ligand-binding domain"/>
    <property type="match status" value="1"/>
</dbReference>
<evidence type="ECO:0000256" key="1">
    <source>
        <dbReference type="ARBA" id="ARBA00004141"/>
    </source>
</evidence>
<feature type="compositionally biased region" description="Gly residues" evidence="7">
    <location>
        <begin position="119"/>
        <end position="155"/>
    </location>
</feature>
<name>A0AAJ7SH93_9ACAR</name>
<dbReference type="SMART" id="SM00360">
    <property type="entry name" value="RRM"/>
    <property type="match status" value="1"/>
</dbReference>
<feature type="compositionally biased region" description="Gly residues" evidence="7">
    <location>
        <begin position="8"/>
        <end position="31"/>
    </location>
</feature>
<dbReference type="GO" id="GO:0005230">
    <property type="term" value="F:extracellular ligand-gated monoatomic ion channel activity"/>
    <property type="evidence" value="ECO:0007669"/>
    <property type="project" value="InterPro"/>
</dbReference>
<dbReference type="InterPro" id="IPR036719">
    <property type="entry name" value="Neuro-gated_channel_TM_sf"/>
</dbReference>
<keyword evidence="4 8" id="KW-1133">Transmembrane helix</keyword>
<gene>
    <name evidence="11" type="primary">LOC100904155</name>
</gene>
<accession>A0AAJ7SH93</accession>
<dbReference type="Pfam" id="PF02931">
    <property type="entry name" value="Neur_chan_LBD"/>
    <property type="match status" value="1"/>
</dbReference>
<dbReference type="Proteomes" id="UP000694867">
    <property type="component" value="Unplaced"/>
</dbReference>
<evidence type="ECO:0000313" key="10">
    <source>
        <dbReference type="Proteomes" id="UP000694867"/>
    </source>
</evidence>
<dbReference type="InterPro" id="IPR036734">
    <property type="entry name" value="Neur_chan_lig-bd_sf"/>
</dbReference>
<dbReference type="InterPro" id="IPR035979">
    <property type="entry name" value="RBD_domain_sf"/>
</dbReference>
<dbReference type="KEGG" id="goe:100904155"/>
<comment type="subcellular location">
    <subcellularLocation>
        <location evidence="1">Membrane</location>
        <topology evidence="1">Multi-pass membrane protein</topology>
    </subcellularLocation>
</comment>
<keyword evidence="5 8" id="KW-0472">Membrane</keyword>
<protein>
    <submittedName>
        <fullName evidence="11">Uncharacterized protein LOC100904155</fullName>
    </submittedName>
</protein>
<feature type="transmembrane region" description="Helical" evidence="8">
    <location>
        <begin position="499"/>
        <end position="521"/>
    </location>
</feature>
<evidence type="ECO:0000256" key="8">
    <source>
        <dbReference type="SAM" id="Phobius"/>
    </source>
</evidence>
<feature type="domain" description="RRM" evidence="9">
    <location>
        <begin position="40"/>
        <end position="113"/>
    </location>
</feature>
<dbReference type="InterPro" id="IPR038050">
    <property type="entry name" value="Neuro_actylchol_rec"/>
</dbReference>
<keyword evidence="3 6" id="KW-0694">RNA-binding</keyword>